<evidence type="ECO:0000256" key="3">
    <source>
        <dbReference type="ARBA" id="ARBA00023134"/>
    </source>
</evidence>
<gene>
    <name evidence="6" type="ORF">ACEWY4_017222</name>
</gene>
<dbReference type="PANTHER" id="PTHR10903:SF107">
    <property type="entry name" value="GTPASE IMAP FAMILY MEMBER 4-LIKE-RELATED"/>
    <property type="match status" value="1"/>
</dbReference>
<sequence>MLGNDRQHSDVIRLLGNIGKRAEAERGHFKINRDLIGHLEERKRTEATRAEVRRMKVEEQRKSLRVQGEIQPVSDIRIMMLSYPVEAYVLSGEAEGPTEGATLQCTKNHWKVGNRKASVVHAEILLNGNTLEETKAEFVKSLSLCSPGPHAFGITVLMQAHFTLRMRQHLQTHVELLGEGVWDRCVVVFYSAGHLRSRRRVVEYIESEGLALQWLVQKCGYRCVVWRGPESKPDVLKKIDDMMVLHGGSHFQYAEGRTNQNTAAADWKAEVQLLVDWKEKLTRSMETPPQMPDGEKDETTSDYGTMSDTPSQAPSEDYGIGSLTSGTLERRREHKRSEGEKKGSSSVFISDTASEAPSEDYSRLKPPQKTTASEAPLRRLQRLKPPQKTTASEAPLRRLQRLKPPQKTTASEAPLRRLQRLKPPQKTTASEAPPEDYSI</sequence>
<dbReference type="InterPro" id="IPR027417">
    <property type="entry name" value="P-loop_NTPase"/>
</dbReference>
<evidence type="ECO:0000256" key="1">
    <source>
        <dbReference type="ARBA" id="ARBA00008535"/>
    </source>
</evidence>
<dbReference type="Proteomes" id="UP001591681">
    <property type="component" value="Unassembled WGS sequence"/>
</dbReference>
<dbReference type="AlphaFoldDB" id="A0ABD1JJL0"/>
<evidence type="ECO:0000256" key="4">
    <source>
        <dbReference type="SAM" id="MobiDB-lite"/>
    </source>
</evidence>
<keyword evidence="3" id="KW-0342">GTP-binding</keyword>
<evidence type="ECO:0000256" key="2">
    <source>
        <dbReference type="ARBA" id="ARBA00022741"/>
    </source>
</evidence>
<dbReference type="PANTHER" id="PTHR10903">
    <property type="entry name" value="GTPASE, IMAP FAMILY MEMBER-RELATED"/>
    <property type="match status" value="1"/>
</dbReference>
<keyword evidence="2" id="KW-0547">Nucleotide-binding</keyword>
<evidence type="ECO:0000313" key="7">
    <source>
        <dbReference type="Proteomes" id="UP001591681"/>
    </source>
</evidence>
<comment type="similarity">
    <text evidence="1">Belongs to the TRAFAC class TrmE-Era-EngA-EngB-Septin-like GTPase superfamily. AIG1/Toc34/Toc159-like paraseptin GTPase family. IAN subfamily.</text>
</comment>
<name>A0ABD1JJL0_9TELE</name>
<dbReference type="GO" id="GO:0005525">
    <property type="term" value="F:GTP binding"/>
    <property type="evidence" value="ECO:0007669"/>
    <property type="project" value="UniProtKB-KW"/>
</dbReference>
<dbReference type="Gene3D" id="3.40.50.300">
    <property type="entry name" value="P-loop containing nucleotide triphosphate hydrolases"/>
    <property type="match status" value="1"/>
</dbReference>
<evidence type="ECO:0000313" key="6">
    <source>
        <dbReference type="EMBL" id="KAL2086163.1"/>
    </source>
</evidence>
<reference evidence="6 7" key="1">
    <citation type="submission" date="2024-09" db="EMBL/GenBank/DDBJ databases">
        <title>A chromosome-level genome assembly of Gray's grenadier anchovy, Coilia grayii.</title>
        <authorList>
            <person name="Fu Z."/>
        </authorList>
    </citation>
    <scope>NUCLEOTIDE SEQUENCE [LARGE SCALE GENOMIC DNA]</scope>
    <source>
        <strain evidence="6">G4</strain>
        <tissue evidence="6">Muscle</tissue>
    </source>
</reference>
<comment type="caution">
    <text evidence="6">The sequence shown here is derived from an EMBL/GenBank/DDBJ whole genome shotgun (WGS) entry which is preliminary data.</text>
</comment>
<evidence type="ECO:0000259" key="5">
    <source>
        <dbReference type="Pfam" id="PF04548"/>
    </source>
</evidence>
<feature type="region of interest" description="Disordered" evidence="4">
    <location>
        <begin position="282"/>
        <end position="439"/>
    </location>
</feature>
<dbReference type="InterPro" id="IPR045058">
    <property type="entry name" value="GIMA/IAN/Toc"/>
</dbReference>
<proteinExistence type="inferred from homology"/>
<feature type="domain" description="AIG1-type G" evidence="5">
    <location>
        <begin position="98"/>
        <end position="253"/>
    </location>
</feature>
<feature type="compositionally biased region" description="Polar residues" evidence="4">
    <location>
        <begin position="301"/>
        <end position="314"/>
    </location>
</feature>
<dbReference type="EMBL" id="JBHFQA010000015">
    <property type="protein sequence ID" value="KAL2086163.1"/>
    <property type="molecule type" value="Genomic_DNA"/>
</dbReference>
<keyword evidence="7" id="KW-1185">Reference proteome</keyword>
<accession>A0ABD1JJL0</accession>
<dbReference type="InterPro" id="IPR006703">
    <property type="entry name" value="G_AIG1"/>
</dbReference>
<organism evidence="6 7">
    <name type="scientific">Coilia grayii</name>
    <name type="common">Gray's grenadier anchovy</name>
    <dbReference type="NCBI Taxonomy" id="363190"/>
    <lineage>
        <taxon>Eukaryota</taxon>
        <taxon>Metazoa</taxon>
        <taxon>Chordata</taxon>
        <taxon>Craniata</taxon>
        <taxon>Vertebrata</taxon>
        <taxon>Euteleostomi</taxon>
        <taxon>Actinopterygii</taxon>
        <taxon>Neopterygii</taxon>
        <taxon>Teleostei</taxon>
        <taxon>Clupei</taxon>
        <taxon>Clupeiformes</taxon>
        <taxon>Clupeoidei</taxon>
        <taxon>Engraulidae</taxon>
        <taxon>Coilinae</taxon>
        <taxon>Coilia</taxon>
    </lineage>
</organism>
<protein>
    <recommendedName>
        <fullName evidence="5">AIG1-type G domain-containing protein</fullName>
    </recommendedName>
</protein>
<feature type="compositionally biased region" description="Basic and acidic residues" evidence="4">
    <location>
        <begin position="328"/>
        <end position="343"/>
    </location>
</feature>
<dbReference type="Pfam" id="PF04548">
    <property type="entry name" value="AIG1"/>
    <property type="match status" value="1"/>
</dbReference>